<evidence type="ECO:0000313" key="4">
    <source>
        <dbReference type="Proteomes" id="UP000033901"/>
    </source>
</evidence>
<feature type="transmembrane region" description="Helical" evidence="1">
    <location>
        <begin position="117"/>
        <end position="136"/>
    </location>
</feature>
<keyword evidence="1" id="KW-0812">Transmembrane</keyword>
<comment type="caution">
    <text evidence="3">The sequence shown here is derived from an EMBL/GenBank/DDBJ whole genome shotgun (WGS) entry which is preliminary data.</text>
</comment>
<dbReference type="Gene3D" id="1.10.3730.20">
    <property type="match status" value="1"/>
</dbReference>
<feature type="transmembrane region" description="Helical" evidence="1">
    <location>
        <begin position="62"/>
        <end position="83"/>
    </location>
</feature>
<feature type="domain" description="EamA" evidence="2">
    <location>
        <begin position="2"/>
        <end position="134"/>
    </location>
</feature>
<feature type="transmembrane region" description="Helical" evidence="1">
    <location>
        <begin position="89"/>
        <end position="110"/>
    </location>
</feature>
<organism evidence="3 4">
    <name type="scientific">Candidatus Curtissbacteria bacterium GW2011_GWC1_44_33</name>
    <dbReference type="NCBI Taxonomy" id="1618413"/>
    <lineage>
        <taxon>Bacteria</taxon>
        <taxon>Candidatus Curtissiibacteriota</taxon>
    </lineage>
</organism>
<evidence type="ECO:0000259" key="2">
    <source>
        <dbReference type="Pfam" id="PF00892"/>
    </source>
</evidence>
<dbReference type="Pfam" id="PF00892">
    <property type="entry name" value="EamA"/>
    <property type="match status" value="1"/>
</dbReference>
<dbReference type="Proteomes" id="UP000033901">
    <property type="component" value="Unassembled WGS sequence"/>
</dbReference>
<dbReference type="EMBL" id="LCIZ01000006">
    <property type="protein sequence ID" value="KKT67578.1"/>
    <property type="molecule type" value="Genomic_DNA"/>
</dbReference>
<protein>
    <recommendedName>
        <fullName evidence="2">EamA domain-containing protein</fullName>
    </recommendedName>
</protein>
<sequence length="141" mass="14882">MVYIFLALIFYSTAIILGTYASRVANTSIVAALINIVSAVIPTIVAIPLLNKANIQNQRLGLLAALVAGILIALFSLALTKSYSQNKVAIVVPVVFGGSIVLSAILSYFLFKEKITLFQGAGLALLAIGLIIITYARATGR</sequence>
<dbReference type="SUPFAM" id="SSF103481">
    <property type="entry name" value="Multidrug resistance efflux transporter EmrE"/>
    <property type="match status" value="1"/>
</dbReference>
<keyword evidence="1" id="KW-0472">Membrane</keyword>
<evidence type="ECO:0000256" key="1">
    <source>
        <dbReference type="SAM" id="Phobius"/>
    </source>
</evidence>
<dbReference type="AlphaFoldDB" id="A0A0G1J884"/>
<reference evidence="3 4" key="1">
    <citation type="journal article" date="2015" name="Nature">
        <title>rRNA introns, odd ribosomes, and small enigmatic genomes across a large radiation of phyla.</title>
        <authorList>
            <person name="Brown C.T."/>
            <person name="Hug L.A."/>
            <person name="Thomas B.C."/>
            <person name="Sharon I."/>
            <person name="Castelle C.J."/>
            <person name="Singh A."/>
            <person name="Wilkins M.J."/>
            <person name="Williams K.H."/>
            <person name="Banfield J.F."/>
        </authorList>
    </citation>
    <scope>NUCLEOTIDE SEQUENCE [LARGE SCALE GENOMIC DNA]</scope>
</reference>
<dbReference type="InterPro" id="IPR037185">
    <property type="entry name" value="EmrE-like"/>
</dbReference>
<keyword evidence="1" id="KW-1133">Transmembrane helix</keyword>
<evidence type="ECO:0000313" key="3">
    <source>
        <dbReference type="EMBL" id="KKT67578.1"/>
    </source>
</evidence>
<proteinExistence type="predicted"/>
<gene>
    <name evidence="3" type="ORF">UW61_C0006G0006</name>
</gene>
<dbReference type="InterPro" id="IPR000620">
    <property type="entry name" value="EamA_dom"/>
</dbReference>
<accession>A0A0G1J884</accession>
<dbReference type="GO" id="GO:0016020">
    <property type="term" value="C:membrane"/>
    <property type="evidence" value="ECO:0007669"/>
    <property type="project" value="InterPro"/>
</dbReference>
<name>A0A0G1J884_9BACT</name>
<feature type="transmembrane region" description="Helical" evidence="1">
    <location>
        <begin position="31"/>
        <end position="50"/>
    </location>
</feature>